<dbReference type="Pfam" id="PF05922">
    <property type="entry name" value="Inhibitor_I9"/>
    <property type="match status" value="1"/>
</dbReference>
<dbReference type="PROSITE" id="PS00136">
    <property type="entry name" value="SUBTILASE_ASP"/>
    <property type="match status" value="1"/>
</dbReference>
<dbReference type="InterPro" id="IPR034193">
    <property type="entry name" value="PCSK9_ProteinaseK-like"/>
</dbReference>
<evidence type="ECO:0000313" key="12">
    <source>
        <dbReference type="Proteomes" id="UP001365542"/>
    </source>
</evidence>
<accession>A0AAV9XFL5</accession>
<dbReference type="InterPro" id="IPR022398">
    <property type="entry name" value="Peptidase_S8_His-AS"/>
</dbReference>
<dbReference type="InterPro" id="IPR023828">
    <property type="entry name" value="Peptidase_S8_Ser-AS"/>
</dbReference>
<dbReference type="EMBL" id="JAVHJO010000004">
    <property type="protein sequence ID" value="KAK6540893.1"/>
    <property type="molecule type" value="Genomic_DNA"/>
</dbReference>
<dbReference type="PROSITE" id="PS00138">
    <property type="entry name" value="SUBTILASE_SER"/>
    <property type="match status" value="1"/>
</dbReference>
<dbReference type="SUPFAM" id="SSF54897">
    <property type="entry name" value="Protease propeptides/inhibitors"/>
    <property type="match status" value="1"/>
</dbReference>
<gene>
    <name evidence="11" type="primary">SUB8_11</name>
    <name evidence="11" type="ORF">TWF694_008277</name>
</gene>
<evidence type="ECO:0000256" key="6">
    <source>
        <dbReference type="PROSITE-ProRule" id="PRU01240"/>
    </source>
</evidence>
<dbReference type="InterPro" id="IPR000209">
    <property type="entry name" value="Peptidase_S8/S53_dom"/>
</dbReference>
<dbReference type="InterPro" id="IPR023827">
    <property type="entry name" value="Peptidase_S8_Asp-AS"/>
</dbReference>
<evidence type="ECO:0000256" key="8">
    <source>
        <dbReference type="SAM" id="SignalP"/>
    </source>
</evidence>
<dbReference type="InterPro" id="IPR015500">
    <property type="entry name" value="Peptidase_S8_subtilisin-rel"/>
</dbReference>
<evidence type="ECO:0000259" key="9">
    <source>
        <dbReference type="Pfam" id="PF00082"/>
    </source>
</evidence>
<dbReference type="AlphaFoldDB" id="A0AAV9XFL5"/>
<feature type="chain" id="PRO_5043575393" evidence="8">
    <location>
        <begin position="22"/>
        <end position="430"/>
    </location>
</feature>
<dbReference type="PRINTS" id="PR00723">
    <property type="entry name" value="SUBTILISIN"/>
</dbReference>
<evidence type="ECO:0000256" key="7">
    <source>
        <dbReference type="RuleBase" id="RU003355"/>
    </source>
</evidence>
<keyword evidence="5 6" id="KW-0720">Serine protease</keyword>
<proteinExistence type="inferred from homology"/>
<keyword evidence="3 8" id="KW-0732">Signal</keyword>
<dbReference type="FunFam" id="3.40.50.200:FF:000007">
    <property type="entry name" value="Subtilisin-like serine protease"/>
    <property type="match status" value="1"/>
</dbReference>
<feature type="signal peptide" evidence="8">
    <location>
        <begin position="1"/>
        <end position="21"/>
    </location>
</feature>
<protein>
    <submittedName>
        <fullName evidence="11">Serine protease</fullName>
    </submittedName>
</protein>
<feature type="domain" description="Peptidase S8/S53" evidence="9">
    <location>
        <begin position="161"/>
        <end position="392"/>
    </location>
</feature>
<dbReference type="GO" id="GO:0006508">
    <property type="term" value="P:proteolysis"/>
    <property type="evidence" value="ECO:0007669"/>
    <property type="project" value="UniProtKB-KW"/>
</dbReference>
<keyword evidence="12" id="KW-1185">Reference proteome</keyword>
<keyword evidence="2 6" id="KW-0645">Protease</keyword>
<dbReference type="SUPFAM" id="SSF52743">
    <property type="entry name" value="Subtilisin-like"/>
    <property type="match status" value="1"/>
</dbReference>
<dbReference type="InterPro" id="IPR010259">
    <property type="entry name" value="S8pro/Inhibitor_I9"/>
</dbReference>
<dbReference type="Pfam" id="PF00082">
    <property type="entry name" value="Peptidase_S8"/>
    <property type="match status" value="1"/>
</dbReference>
<dbReference type="PANTHER" id="PTHR43806">
    <property type="entry name" value="PEPTIDASE S8"/>
    <property type="match status" value="1"/>
</dbReference>
<dbReference type="PROSITE" id="PS00137">
    <property type="entry name" value="SUBTILASE_HIS"/>
    <property type="match status" value="1"/>
</dbReference>
<evidence type="ECO:0000259" key="10">
    <source>
        <dbReference type="Pfam" id="PF05922"/>
    </source>
</evidence>
<evidence type="ECO:0000256" key="4">
    <source>
        <dbReference type="ARBA" id="ARBA00022801"/>
    </source>
</evidence>
<dbReference type="InterPro" id="IPR036852">
    <property type="entry name" value="Peptidase_S8/S53_dom_sf"/>
</dbReference>
<name>A0AAV9XFL5_9PEZI</name>
<sequence>MLNLKSVLFILLAGLVAITNAAVISTVLQVLNTDVEGIIQDKFLIIFKPTVSEADATAHMDAISAAHSEIADTLTGAQAAGIGHKFRFANGLAGYTAGLPGAVLQIVLTSPLISSVEQDVTMQASFTQTNATWGLDRISHRHFTNQGAGHHNYSYNDNPDGSGVTVYVVDSGIYLEHSEFEGRATWGANFIDNDDTDKFGHGTHCAGTVGGKTYGVAKKVNLVAVKVLNAHGQGEYSGFIAALNWITDNATPNKSVVNMSLGGPHSAAVNAATQAVIDKGITVVAAAGNKAKPAGTISPASVTDAITVGAVNNKNLMAYFSNYGSVLDVFAPGVGVKSAWITGPTSTRVEDGTSMACPHVAGLAAYVISNAPGGTLAPNDVAHNITAQAVKGQIKGREIAIDDEPVLGLTEPFNTAEGSPNLIVYNGYLG</sequence>
<feature type="active site" description="Charge relay system" evidence="6">
    <location>
        <position position="354"/>
    </location>
</feature>
<evidence type="ECO:0000313" key="11">
    <source>
        <dbReference type="EMBL" id="KAK6540893.1"/>
    </source>
</evidence>
<comment type="caution">
    <text evidence="11">The sequence shown here is derived from an EMBL/GenBank/DDBJ whole genome shotgun (WGS) entry which is preliminary data.</text>
</comment>
<dbReference type="InterPro" id="IPR050131">
    <property type="entry name" value="Peptidase_S8_subtilisin-like"/>
</dbReference>
<keyword evidence="4 6" id="KW-0378">Hydrolase</keyword>
<organism evidence="11 12">
    <name type="scientific">Orbilia ellipsospora</name>
    <dbReference type="NCBI Taxonomy" id="2528407"/>
    <lineage>
        <taxon>Eukaryota</taxon>
        <taxon>Fungi</taxon>
        <taxon>Dikarya</taxon>
        <taxon>Ascomycota</taxon>
        <taxon>Pezizomycotina</taxon>
        <taxon>Orbiliomycetes</taxon>
        <taxon>Orbiliales</taxon>
        <taxon>Orbiliaceae</taxon>
        <taxon>Orbilia</taxon>
    </lineage>
</organism>
<dbReference type="Gene3D" id="3.40.50.200">
    <property type="entry name" value="Peptidase S8/S53 domain"/>
    <property type="match status" value="1"/>
</dbReference>
<evidence type="ECO:0000256" key="3">
    <source>
        <dbReference type="ARBA" id="ARBA00022729"/>
    </source>
</evidence>
<dbReference type="PROSITE" id="PS51892">
    <property type="entry name" value="SUBTILASE"/>
    <property type="match status" value="1"/>
</dbReference>
<comment type="similarity">
    <text evidence="1 6 7">Belongs to the peptidase S8 family.</text>
</comment>
<dbReference type="CDD" id="cd04077">
    <property type="entry name" value="Peptidases_S8_PCSK9_ProteinaseK_like"/>
    <property type="match status" value="1"/>
</dbReference>
<dbReference type="PANTHER" id="PTHR43806:SF11">
    <property type="entry name" value="CEREVISIN-RELATED"/>
    <property type="match status" value="1"/>
</dbReference>
<evidence type="ECO:0000256" key="2">
    <source>
        <dbReference type="ARBA" id="ARBA00022670"/>
    </source>
</evidence>
<feature type="domain" description="Inhibitor I9" evidence="10">
    <location>
        <begin position="43"/>
        <end position="124"/>
    </location>
</feature>
<feature type="active site" description="Charge relay system" evidence="6">
    <location>
        <position position="201"/>
    </location>
</feature>
<dbReference type="GO" id="GO:0004252">
    <property type="term" value="F:serine-type endopeptidase activity"/>
    <property type="evidence" value="ECO:0007669"/>
    <property type="project" value="UniProtKB-UniRule"/>
</dbReference>
<reference evidence="11 12" key="1">
    <citation type="submission" date="2019-10" db="EMBL/GenBank/DDBJ databases">
        <authorList>
            <person name="Palmer J.M."/>
        </authorList>
    </citation>
    <scope>NUCLEOTIDE SEQUENCE [LARGE SCALE GENOMIC DNA]</scope>
    <source>
        <strain evidence="11 12">TWF694</strain>
    </source>
</reference>
<dbReference type="Proteomes" id="UP001365542">
    <property type="component" value="Unassembled WGS sequence"/>
</dbReference>
<evidence type="ECO:0000256" key="1">
    <source>
        <dbReference type="ARBA" id="ARBA00011073"/>
    </source>
</evidence>
<evidence type="ECO:0000256" key="5">
    <source>
        <dbReference type="ARBA" id="ARBA00022825"/>
    </source>
</evidence>
<feature type="active site" description="Charge relay system" evidence="6">
    <location>
        <position position="170"/>
    </location>
</feature>